<reference evidence="3" key="1">
    <citation type="submission" date="2019-08" db="EMBL/GenBank/DDBJ databases">
        <title>Limnoglobus roseus gen. nov., sp. nov., a novel freshwater planctomycete with a giant genome from the family Gemmataceae.</title>
        <authorList>
            <person name="Kulichevskaya I.S."/>
            <person name="Naumoff D.G."/>
            <person name="Miroshnikov K."/>
            <person name="Ivanova A."/>
            <person name="Philippov D.A."/>
            <person name="Hakobyan A."/>
            <person name="Rijpstra I.C."/>
            <person name="Sinninghe Damste J.S."/>
            <person name="Liesack W."/>
            <person name="Dedysh S.N."/>
        </authorList>
    </citation>
    <scope>NUCLEOTIDE SEQUENCE [LARGE SCALE GENOMIC DNA]</scope>
    <source>
        <strain evidence="3">PX52</strain>
    </source>
</reference>
<feature type="chain" id="PRO_5022815431" description="DUF1571 domain-containing protein" evidence="1">
    <location>
        <begin position="27"/>
        <end position="287"/>
    </location>
</feature>
<dbReference type="Proteomes" id="UP000324974">
    <property type="component" value="Chromosome"/>
</dbReference>
<feature type="signal peptide" evidence="1">
    <location>
        <begin position="1"/>
        <end position="26"/>
    </location>
</feature>
<accession>A0A5C1AM64</accession>
<keyword evidence="1" id="KW-0732">Signal</keyword>
<organism evidence="2 3">
    <name type="scientific">Limnoglobus roseus</name>
    <dbReference type="NCBI Taxonomy" id="2598579"/>
    <lineage>
        <taxon>Bacteria</taxon>
        <taxon>Pseudomonadati</taxon>
        <taxon>Planctomycetota</taxon>
        <taxon>Planctomycetia</taxon>
        <taxon>Gemmatales</taxon>
        <taxon>Gemmataceae</taxon>
        <taxon>Limnoglobus</taxon>
    </lineage>
</organism>
<evidence type="ECO:0000313" key="3">
    <source>
        <dbReference type="Proteomes" id="UP000324974"/>
    </source>
</evidence>
<evidence type="ECO:0000313" key="2">
    <source>
        <dbReference type="EMBL" id="QEL19665.1"/>
    </source>
</evidence>
<dbReference type="AlphaFoldDB" id="A0A5C1AM64"/>
<name>A0A5C1AM64_9BACT</name>
<evidence type="ECO:0008006" key="4">
    <source>
        <dbReference type="Google" id="ProtNLM"/>
    </source>
</evidence>
<evidence type="ECO:0000256" key="1">
    <source>
        <dbReference type="SAM" id="SignalP"/>
    </source>
</evidence>
<keyword evidence="3" id="KW-1185">Reference proteome</keyword>
<dbReference type="KEGG" id="lrs:PX52LOC_06742"/>
<dbReference type="InterPro" id="IPR011465">
    <property type="entry name" value="DUF1571"/>
</dbReference>
<dbReference type="RefSeq" id="WP_149114031.1">
    <property type="nucleotide sequence ID" value="NZ_CP042425.1"/>
</dbReference>
<protein>
    <recommendedName>
        <fullName evidence="4">DUF1571 domain-containing protein</fullName>
    </recommendedName>
</protein>
<dbReference type="Pfam" id="PF07608">
    <property type="entry name" value="DUF1571"/>
    <property type="match status" value="1"/>
</dbReference>
<sequence length="287" mass="32385">MIRRLLLFLFLVVVCLLAVPNGPPLAQTPATVVAPTLLTHDQMPTVEEFAHLAKTNPMAMLNASMSRYRADVRGYTCTMEKSESVKGGDFTTEIVDVSFRDDPFAVVMQWRGKRGYVDPIATLYAKGENGGNVKVRTRLTDADTDPIGIIAQQTSRFSIQDFGIYRGTLRTYTVWKRAADQGKLKYEYVETKPIPQLNDRVCHVVRRTCDPPEVDNFTLTDTEIRSAAKFPKEAIGRVTLMFDSMTFLQVGSKIDRPDGKPLAEYYFRDLKMNPTFGPDQFKKIPAR</sequence>
<gene>
    <name evidence="2" type="ORF">PX52LOC_06742</name>
</gene>
<proteinExistence type="predicted"/>
<dbReference type="OrthoDB" id="280464at2"/>
<dbReference type="EMBL" id="CP042425">
    <property type="protein sequence ID" value="QEL19665.1"/>
    <property type="molecule type" value="Genomic_DNA"/>
</dbReference>